<dbReference type="AlphaFoldDB" id="A0AAN6X0M9"/>
<organism evidence="2 3">
    <name type="scientific">Podospora australis</name>
    <dbReference type="NCBI Taxonomy" id="1536484"/>
    <lineage>
        <taxon>Eukaryota</taxon>
        <taxon>Fungi</taxon>
        <taxon>Dikarya</taxon>
        <taxon>Ascomycota</taxon>
        <taxon>Pezizomycotina</taxon>
        <taxon>Sordariomycetes</taxon>
        <taxon>Sordariomycetidae</taxon>
        <taxon>Sordariales</taxon>
        <taxon>Podosporaceae</taxon>
        <taxon>Podospora</taxon>
    </lineage>
</organism>
<reference evidence="2" key="2">
    <citation type="submission" date="2023-05" db="EMBL/GenBank/DDBJ databases">
        <authorList>
            <consortium name="Lawrence Berkeley National Laboratory"/>
            <person name="Steindorff A."/>
            <person name="Hensen N."/>
            <person name="Bonometti L."/>
            <person name="Westerberg I."/>
            <person name="Brannstrom I.O."/>
            <person name="Guillou S."/>
            <person name="Cros-Aarteil S."/>
            <person name="Calhoun S."/>
            <person name="Haridas S."/>
            <person name="Kuo A."/>
            <person name="Mondo S."/>
            <person name="Pangilinan J."/>
            <person name="Riley R."/>
            <person name="Labutti K."/>
            <person name="Andreopoulos B."/>
            <person name="Lipzen A."/>
            <person name="Chen C."/>
            <person name="Yanf M."/>
            <person name="Daum C."/>
            <person name="Ng V."/>
            <person name="Clum A."/>
            <person name="Ohm R."/>
            <person name="Martin F."/>
            <person name="Silar P."/>
            <person name="Natvig D."/>
            <person name="Lalanne C."/>
            <person name="Gautier V."/>
            <person name="Ament-Velasquez S.L."/>
            <person name="Kruys A."/>
            <person name="Hutchinson M.I."/>
            <person name="Powell A.J."/>
            <person name="Barry K."/>
            <person name="Miller A.N."/>
            <person name="Grigoriev I.V."/>
            <person name="Debuchy R."/>
            <person name="Gladieux P."/>
            <person name="Thoren M.H."/>
            <person name="Johannesson H."/>
        </authorList>
    </citation>
    <scope>NUCLEOTIDE SEQUENCE</scope>
    <source>
        <strain evidence="2">PSN309</strain>
    </source>
</reference>
<protein>
    <submittedName>
        <fullName evidence="2">Uncharacterized protein</fullName>
    </submittedName>
</protein>
<name>A0AAN6X0M9_9PEZI</name>
<proteinExistence type="predicted"/>
<evidence type="ECO:0000256" key="1">
    <source>
        <dbReference type="SAM" id="MobiDB-lite"/>
    </source>
</evidence>
<dbReference type="EMBL" id="MU864376">
    <property type="protein sequence ID" value="KAK4189372.1"/>
    <property type="molecule type" value="Genomic_DNA"/>
</dbReference>
<comment type="caution">
    <text evidence="2">The sequence shown here is derived from an EMBL/GenBank/DDBJ whole genome shotgun (WGS) entry which is preliminary data.</text>
</comment>
<keyword evidence="3" id="KW-1185">Reference proteome</keyword>
<evidence type="ECO:0000313" key="3">
    <source>
        <dbReference type="Proteomes" id="UP001302126"/>
    </source>
</evidence>
<feature type="compositionally biased region" description="Polar residues" evidence="1">
    <location>
        <begin position="71"/>
        <end position="80"/>
    </location>
</feature>
<reference evidence="2" key="1">
    <citation type="journal article" date="2023" name="Mol. Phylogenet. Evol.">
        <title>Genome-scale phylogeny and comparative genomics of the fungal order Sordariales.</title>
        <authorList>
            <person name="Hensen N."/>
            <person name="Bonometti L."/>
            <person name="Westerberg I."/>
            <person name="Brannstrom I.O."/>
            <person name="Guillou S."/>
            <person name="Cros-Aarteil S."/>
            <person name="Calhoun S."/>
            <person name="Haridas S."/>
            <person name="Kuo A."/>
            <person name="Mondo S."/>
            <person name="Pangilinan J."/>
            <person name="Riley R."/>
            <person name="LaButti K."/>
            <person name="Andreopoulos B."/>
            <person name="Lipzen A."/>
            <person name="Chen C."/>
            <person name="Yan M."/>
            <person name="Daum C."/>
            <person name="Ng V."/>
            <person name="Clum A."/>
            <person name="Steindorff A."/>
            <person name="Ohm R.A."/>
            <person name="Martin F."/>
            <person name="Silar P."/>
            <person name="Natvig D.O."/>
            <person name="Lalanne C."/>
            <person name="Gautier V."/>
            <person name="Ament-Velasquez S.L."/>
            <person name="Kruys A."/>
            <person name="Hutchinson M.I."/>
            <person name="Powell A.J."/>
            <person name="Barry K."/>
            <person name="Miller A.N."/>
            <person name="Grigoriev I.V."/>
            <person name="Debuchy R."/>
            <person name="Gladieux P."/>
            <person name="Hiltunen Thoren M."/>
            <person name="Johannesson H."/>
        </authorList>
    </citation>
    <scope>NUCLEOTIDE SEQUENCE</scope>
    <source>
        <strain evidence="2">PSN309</strain>
    </source>
</reference>
<accession>A0AAN6X0M9</accession>
<gene>
    <name evidence="2" type="ORF">QBC35DRAFT_145654</name>
</gene>
<sequence length="595" mass="65606">MAAATAIDASLEDFAPPQWSPRRPKSPFGFPSTHSGFRSDGMLTESEGEEEDLEASAGGYSPPAWRRLGNGNHSSGFWKTSESRMSERMMKRENSPDIYAYDSTEDDYHLDDEILQQAIRTRLPRSSSPELGRSPEPEQQLRFFQAPGPSGLDETLTGIKQEEDFDAKMDMSTLPEYKDDKNYMRFAVNRRTEAIETALNFIRRPLATVMGSRRSFLRSLTVVLLSYGAIRFLSQPASLQPAPDLVKVAGLARNLEPLIYYATNGAHQVHQLQATGVAVWDLSESIRTSNLTSAPIIAHTLDEISTGFDTLAIELTKFFAHVDGDIGDVLATMDWGRRELSKLSPSSSPGGSVAIASSSAFDNIHNLLTAAGLLEDTSTGSPTRLGVVLSSVFGPSTPQLTKETLHRVFNELVIVLEDAVSSELQQSLALFALFEAIESQFRILRRTIARESSWQNEHHADFLSSMWTRLLGPKASEVVKYQRNKLLLENLGDTTITNKEVLVDHNRKLLALKASLENIRRKLASPLVRSVNSSTLSLDEQIRGLEDIAGHLATVRTMRNAKVMEMLYGGAGGVRYAKQGGGVVDGGWMEIGDSR</sequence>
<evidence type="ECO:0000313" key="2">
    <source>
        <dbReference type="EMBL" id="KAK4189372.1"/>
    </source>
</evidence>
<feature type="region of interest" description="Disordered" evidence="1">
    <location>
        <begin position="1"/>
        <end position="80"/>
    </location>
</feature>
<dbReference type="Proteomes" id="UP001302126">
    <property type="component" value="Unassembled WGS sequence"/>
</dbReference>